<name>A0A5B7IAW2_PORTR</name>
<protein>
    <recommendedName>
        <fullName evidence="3">CD80-like immunoglobulin C2-set domain-containing protein</fullName>
    </recommendedName>
</protein>
<evidence type="ECO:0000313" key="4">
    <source>
        <dbReference type="EMBL" id="MPC82561.1"/>
    </source>
</evidence>
<keyword evidence="1" id="KW-1015">Disulfide bond</keyword>
<evidence type="ECO:0000256" key="2">
    <source>
        <dbReference type="SAM" id="MobiDB-lite"/>
    </source>
</evidence>
<organism evidence="4 5">
    <name type="scientific">Portunus trituberculatus</name>
    <name type="common">Swimming crab</name>
    <name type="synonym">Neptunus trituberculatus</name>
    <dbReference type="NCBI Taxonomy" id="210409"/>
    <lineage>
        <taxon>Eukaryota</taxon>
        <taxon>Metazoa</taxon>
        <taxon>Ecdysozoa</taxon>
        <taxon>Arthropoda</taxon>
        <taxon>Crustacea</taxon>
        <taxon>Multicrustacea</taxon>
        <taxon>Malacostraca</taxon>
        <taxon>Eumalacostraca</taxon>
        <taxon>Eucarida</taxon>
        <taxon>Decapoda</taxon>
        <taxon>Pleocyemata</taxon>
        <taxon>Brachyura</taxon>
        <taxon>Eubrachyura</taxon>
        <taxon>Portunoidea</taxon>
        <taxon>Portunidae</taxon>
        <taxon>Portuninae</taxon>
        <taxon>Portunus</taxon>
    </lineage>
</organism>
<proteinExistence type="predicted"/>
<dbReference type="InterPro" id="IPR013162">
    <property type="entry name" value="CD80_C2-set"/>
</dbReference>
<evidence type="ECO:0000313" key="5">
    <source>
        <dbReference type="Proteomes" id="UP000324222"/>
    </source>
</evidence>
<dbReference type="Gene3D" id="2.60.40.10">
    <property type="entry name" value="Immunoglobulins"/>
    <property type="match status" value="1"/>
</dbReference>
<evidence type="ECO:0000259" key="3">
    <source>
        <dbReference type="Pfam" id="PF08205"/>
    </source>
</evidence>
<feature type="domain" description="CD80-like immunoglobulin C2-set" evidence="3">
    <location>
        <begin position="97"/>
        <end position="154"/>
    </location>
</feature>
<feature type="compositionally biased region" description="Polar residues" evidence="2">
    <location>
        <begin position="140"/>
        <end position="151"/>
    </location>
</feature>
<accession>A0A5B7IAW2</accession>
<dbReference type="PANTHER" id="PTHR21261">
    <property type="entry name" value="BEAT PROTEIN"/>
    <property type="match status" value="1"/>
</dbReference>
<comment type="caution">
    <text evidence="4">The sequence shown here is derived from an EMBL/GenBank/DDBJ whole genome shotgun (WGS) entry which is preliminary data.</text>
</comment>
<evidence type="ECO:0000256" key="1">
    <source>
        <dbReference type="ARBA" id="ARBA00023157"/>
    </source>
</evidence>
<dbReference type="Pfam" id="PF08205">
    <property type="entry name" value="C2-set_2"/>
    <property type="match status" value="1"/>
</dbReference>
<feature type="region of interest" description="Disordered" evidence="2">
    <location>
        <begin position="140"/>
        <end position="164"/>
    </location>
</feature>
<dbReference type="EMBL" id="VSRR010060126">
    <property type="protein sequence ID" value="MPC82561.1"/>
    <property type="molecule type" value="Genomic_DNA"/>
</dbReference>
<reference evidence="4 5" key="1">
    <citation type="submission" date="2019-05" db="EMBL/GenBank/DDBJ databases">
        <title>Another draft genome of Portunus trituberculatus and its Hox gene families provides insights of decapod evolution.</title>
        <authorList>
            <person name="Jeong J.-H."/>
            <person name="Song I."/>
            <person name="Kim S."/>
            <person name="Choi T."/>
            <person name="Kim D."/>
            <person name="Ryu S."/>
            <person name="Kim W."/>
        </authorList>
    </citation>
    <scope>NUCLEOTIDE SEQUENCE [LARGE SCALE GENOMIC DNA]</scope>
    <source>
        <tissue evidence="4">Muscle</tissue>
    </source>
</reference>
<dbReference type="PANTHER" id="PTHR21261:SF15">
    <property type="entry name" value="BEATEN PATH IIIA, ISOFORM D-RELATED"/>
    <property type="match status" value="1"/>
</dbReference>
<dbReference type="OrthoDB" id="10015491at2759"/>
<keyword evidence="5" id="KW-1185">Reference proteome</keyword>
<dbReference type="InterPro" id="IPR036179">
    <property type="entry name" value="Ig-like_dom_sf"/>
</dbReference>
<gene>
    <name evidence="4" type="ORF">E2C01_077234</name>
</gene>
<dbReference type="Proteomes" id="UP000324222">
    <property type="component" value="Unassembled WGS sequence"/>
</dbReference>
<dbReference type="SUPFAM" id="SSF48726">
    <property type="entry name" value="Immunoglobulin"/>
    <property type="match status" value="1"/>
</dbReference>
<sequence length="164" mass="18680">MLLLLLLLLSPPPPLLLLLLLLQLLLLLLLLLPPPPLRQTIPLPQLILPFRGATYIFKLSISCPLPRQDHHHYYHHHHHHHHYPHFLSPTDLPDRVPTITGGRSRYHVGDEVHVNCTSLRSRPAASLMWYINDNQVSQPLSHPLSHTSSGLCNVRGKTDQGQQK</sequence>
<dbReference type="AlphaFoldDB" id="A0A5B7IAW2"/>
<dbReference type="InterPro" id="IPR013783">
    <property type="entry name" value="Ig-like_fold"/>
</dbReference>